<sequence>MDDHLVLESHFPLPSRAATTTRETRGTRPDGVFVPHRGCLRRIHSADTPRPRSSSSASDDASTGSKTSDVPSASLSFFYAIPIVVRQSLLSGPGMEMQTHELIFERHEYEFISRLFSILDTESRGAIGQIPILEFVQLRCPVFRRRDSAIMEYRRTERISSNATGDINGSHTFDEVWNSVVSCCAASRTPSASMPDVAIGVEGWMVFCRFVALAQYQEAKRRFSARHLQQTMRPKSGGRGSEVVLVNVPPPEPPAPVTAVELASYELHCKAPIALPELDLDHCLVSTHDTRTISADTKDIIGRVNVTVFGPGRNTPIFSSSSTSPSAVNDKDNIEFILTYTTNAGESTVIVRRSFSDLKWLNDTFASHKSPGGTLCGRILPPFPKRAGSKSSSDYDKGTHSSGVVVEGGKAAMAAASAGVGMIKSVAKSFWGNSSTTTKEKKPKKSSSGESKLVKLGNDIKSTFRQPLGNERLANASSSKARQLERYLNYLLEHPALSTSFPLNTILKASQSGLDSAKSVLDSSAHLRGREKQLENMAESERGKNSSYLSSLLAVGGISGANQPNLSWVRTAAQAAMALKLHGVLETTGMPSASAKLQHASLPSFKKPAKGDEDASDSPRSNKSTRDCALNDVEGDDQSFENGVVSVKSALQVESDPCDESDGYDMLPAPLPLKERSVLCAGSIDDETSRTSLPRRGETLETGEILETTAPISIDEPRFHYGSRRIDHSKGDDENSTVLGDMSVDKDIDRLREIIGSVDNTLERCLAASTLISDKQRKRDNFHRNIVRGLDGWEGLRGEIVSQRALLDGVSTLERGIESSENSLLASNDDLSWQASLASAAVSAAEDVRCAVRAARTATGAKVAAEAAAETAQRICRENDFSTVNEARAAQTRASIAQSHAIHATVIEHEAFAAKRRAAMALAHDVKCWNVHRKRELLRMCRSMASSQRQACQQSAEAWLQLRNGLIDSSFVSVTEEKRESNAFESGDVEPVDSSFLSAVEGDGVGMRKEVTAQAERVTGEPFAASSFDDAGGAFPQINVREGEGTEMAKTEGSSPTFDGDVAGSYSELNIGDNVETSVTDRGPYDPCLSSSTEIESGCAFAEPSVFDPRGQGSLTTLLAASKLSDDVSALISNPLESVGEESHISALALHPPSVTEESAQAHEEGTGETEPKLSDPDLVGIDGGSVGQCSQGMELERGIGGSSNDHVKIGRDAMTESMQSLVDGLMNWGGQYDSSQDFSLPSGMAVSIALEENEGKTNKVD</sequence>
<feature type="domain" description="PX" evidence="2">
    <location>
        <begin position="347"/>
        <end position="500"/>
    </location>
</feature>
<feature type="compositionally biased region" description="Basic and acidic residues" evidence="1">
    <location>
        <begin position="1160"/>
        <end position="1176"/>
    </location>
</feature>
<feature type="region of interest" description="Disordered" evidence="1">
    <location>
        <begin position="1"/>
        <end position="70"/>
    </location>
</feature>
<dbReference type="AlphaFoldDB" id="A0A6U6J1P3"/>
<reference evidence="3" key="1">
    <citation type="submission" date="2021-01" db="EMBL/GenBank/DDBJ databases">
        <authorList>
            <person name="Corre E."/>
            <person name="Pelletier E."/>
            <person name="Niang G."/>
            <person name="Scheremetjew M."/>
            <person name="Finn R."/>
            <person name="Kale V."/>
            <person name="Holt S."/>
            <person name="Cochrane G."/>
            <person name="Meng A."/>
            <person name="Brown T."/>
            <person name="Cohen L."/>
        </authorList>
    </citation>
    <scope>NUCLEOTIDE SEQUENCE</scope>
    <source>
        <strain evidence="3">Isolate 1302-5</strain>
    </source>
</reference>
<name>A0A6U6J1P3_9STRA</name>
<dbReference type="InterPro" id="IPR036871">
    <property type="entry name" value="PX_dom_sf"/>
</dbReference>
<dbReference type="Gene3D" id="3.30.1520.10">
    <property type="entry name" value="Phox-like domain"/>
    <property type="match status" value="1"/>
</dbReference>
<dbReference type="CDD" id="cd06093">
    <property type="entry name" value="PX_domain"/>
    <property type="match status" value="1"/>
</dbReference>
<evidence type="ECO:0000256" key="1">
    <source>
        <dbReference type="SAM" id="MobiDB-lite"/>
    </source>
</evidence>
<dbReference type="GO" id="GO:0035091">
    <property type="term" value="F:phosphatidylinositol binding"/>
    <property type="evidence" value="ECO:0007669"/>
    <property type="project" value="InterPro"/>
</dbReference>
<protein>
    <recommendedName>
        <fullName evidence="2">PX domain-containing protein</fullName>
    </recommendedName>
</protein>
<feature type="region of interest" description="Disordered" evidence="1">
    <location>
        <begin position="1154"/>
        <end position="1178"/>
    </location>
</feature>
<dbReference type="SUPFAM" id="SSF64268">
    <property type="entry name" value="PX domain"/>
    <property type="match status" value="1"/>
</dbReference>
<dbReference type="EMBL" id="HBKQ01050317">
    <property type="protein sequence ID" value="CAE2275744.1"/>
    <property type="molecule type" value="Transcribed_RNA"/>
</dbReference>
<feature type="region of interest" description="Disordered" evidence="1">
    <location>
        <begin position="595"/>
        <end position="637"/>
    </location>
</feature>
<dbReference type="InterPro" id="IPR001683">
    <property type="entry name" value="PX_dom"/>
</dbReference>
<evidence type="ECO:0000313" key="3">
    <source>
        <dbReference type="EMBL" id="CAE2275742.1"/>
    </source>
</evidence>
<proteinExistence type="predicted"/>
<evidence type="ECO:0000259" key="2">
    <source>
        <dbReference type="Pfam" id="PF00787"/>
    </source>
</evidence>
<organism evidence="3">
    <name type="scientific">Odontella aurita</name>
    <dbReference type="NCBI Taxonomy" id="265563"/>
    <lineage>
        <taxon>Eukaryota</taxon>
        <taxon>Sar</taxon>
        <taxon>Stramenopiles</taxon>
        <taxon>Ochrophyta</taxon>
        <taxon>Bacillariophyta</taxon>
        <taxon>Mediophyceae</taxon>
        <taxon>Biddulphiophycidae</taxon>
        <taxon>Eupodiscales</taxon>
        <taxon>Odontellaceae</taxon>
        <taxon>Odontella</taxon>
    </lineage>
</organism>
<evidence type="ECO:0000313" key="4">
    <source>
        <dbReference type="EMBL" id="CAE2275744.1"/>
    </source>
</evidence>
<gene>
    <name evidence="3" type="ORF">OAUR00152_LOCUS34708</name>
    <name evidence="4" type="ORF">OAUR00152_LOCUS34709</name>
</gene>
<dbReference type="EMBL" id="HBKQ01050316">
    <property type="protein sequence ID" value="CAE2275742.1"/>
    <property type="molecule type" value="Transcribed_RNA"/>
</dbReference>
<dbReference type="Pfam" id="PF00787">
    <property type="entry name" value="PX"/>
    <property type="match status" value="1"/>
</dbReference>
<accession>A0A6U6J1P3</accession>
<feature type="compositionally biased region" description="Low complexity" evidence="1">
    <location>
        <begin position="51"/>
        <end position="69"/>
    </location>
</feature>